<evidence type="ECO:0000313" key="30">
    <source>
        <dbReference type="Proteomes" id="UP001165780"/>
    </source>
</evidence>
<dbReference type="Gene3D" id="1.10.8.50">
    <property type="match status" value="1"/>
</dbReference>
<keyword evidence="6" id="KW-0597">Phosphoprotein</keyword>
<dbReference type="PANTHER" id="PTHR22993">
    <property type="entry name" value="FORMAMIDOPYRIMIDINE-DNA GLYCOSYLASE"/>
    <property type="match status" value="1"/>
</dbReference>
<dbReference type="Pfam" id="PF06831">
    <property type="entry name" value="H2TH"/>
    <property type="match status" value="1"/>
</dbReference>
<evidence type="ECO:0000256" key="11">
    <source>
        <dbReference type="ARBA" id="ARBA00022801"/>
    </source>
</evidence>
<dbReference type="InterPro" id="IPR012319">
    <property type="entry name" value="FPG_cat"/>
</dbReference>
<keyword evidence="12" id="KW-0862">Zinc</keyword>
<evidence type="ECO:0000256" key="2">
    <source>
        <dbReference type="ARBA" id="ARBA00004286"/>
    </source>
</evidence>
<dbReference type="GO" id="GO:0003697">
    <property type="term" value="F:single-stranded DNA binding"/>
    <property type="evidence" value="ECO:0007669"/>
    <property type="project" value="UniProtKB-ARBA"/>
</dbReference>
<dbReference type="GO" id="GO:0008270">
    <property type="term" value="F:zinc ion binding"/>
    <property type="evidence" value="ECO:0007669"/>
    <property type="project" value="UniProtKB-KW"/>
</dbReference>
<dbReference type="CDD" id="cd08969">
    <property type="entry name" value="MeNeil3_N"/>
    <property type="match status" value="1"/>
</dbReference>
<evidence type="ECO:0000256" key="23">
    <source>
        <dbReference type="ARBA" id="ARBA00082922"/>
    </source>
</evidence>
<evidence type="ECO:0000256" key="6">
    <source>
        <dbReference type="ARBA" id="ARBA00022553"/>
    </source>
</evidence>
<keyword evidence="8" id="KW-0677">Repeat</keyword>
<feature type="domain" description="Formamidopyrimidine-DNA glycosylase catalytic" evidence="28">
    <location>
        <begin position="2"/>
        <end position="128"/>
    </location>
</feature>
<evidence type="ECO:0000256" key="22">
    <source>
        <dbReference type="ARBA" id="ARBA00081871"/>
    </source>
</evidence>
<keyword evidence="14" id="KW-0234">DNA repair</keyword>
<dbReference type="SMART" id="SM01232">
    <property type="entry name" value="H2TH"/>
    <property type="match status" value="1"/>
</dbReference>
<evidence type="ECO:0000256" key="1">
    <source>
        <dbReference type="ARBA" id="ARBA00004123"/>
    </source>
</evidence>
<dbReference type="SUPFAM" id="SSF46946">
    <property type="entry name" value="S13-like H2TH domain"/>
    <property type="match status" value="1"/>
</dbReference>
<evidence type="ECO:0000256" key="13">
    <source>
        <dbReference type="ARBA" id="ARBA00023125"/>
    </source>
</evidence>
<dbReference type="PROSITE" id="PS50199">
    <property type="entry name" value="ZF_RANBP2_2"/>
    <property type="match status" value="1"/>
</dbReference>
<evidence type="ECO:0000256" key="14">
    <source>
        <dbReference type="ARBA" id="ARBA00023204"/>
    </source>
</evidence>
<dbReference type="Proteomes" id="UP001165780">
    <property type="component" value="Unplaced"/>
</dbReference>
<comment type="subcellular location">
    <subcellularLocation>
        <location evidence="2">Chromosome</location>
    </subcellularLocation>
    <subcellularLocation>
        <location evidence="1">Nucleus</location>
    </subcellularLocation>
</comment>
<dbReference type="GO" id="GO:0019104">
    <property type="term" value="F:DNA N-glycosylase activity"/>
    <property type="evidence" value="ECO:0007669"/>
    <property type="project" value="InterPro"/>
</dbReference>
<evidence type="ECO:0000256" key="26">
    <source>
        <dbReference type="SAM" id="MobiDB-lite"/>
    </source>
</evidence>
<reference evidence="31" key="1">
    <citation type="submission" date="2025-08" db="UniProtKB">
        <authorList>
            <consortium name="RefSeq"/>
        </authorList>
    </citation>
    <scope>IDENTIFICATION</scope>
    <source>
        <tissue evidence="31">Whole blood</tissue>
    </source>
</reference>
<feature type="domain" description="GRF-type" evidence="29">
    <location>
        <begin position="764"/>
        <end position="806"/>
    </location>
</feature>
<dbReference type="GO" id="GO:0005694">
    <property type="term" value="C:chromosome"/>
    <property type="evidence" value="ECO:0007669"/>
    <property type="project" value="UniProtKB-SubCell"/>
</dbReference>
<evidence type="ECO:0000256" key="4">
    <source>
        <dbReference type="ARBA" id="ARBA00012720"/>
    </source>
</evidence>
<dbReference type="SUPFAM" id="SSF81624">
    <property type="entry name" value="N-terminal domain of MutM-like DNA repair proteins"/>
    <property type="match status" value="1"/>
</dbReference>
<dbReference type="InterPro" id="IPR010979">
    <property type="entry name" value="Ribosomal_uS13-like_H2TH"/>
</dbReference>
<keyword evidence="9" id="KW-0227">DNA damage</keyword>
<dbReference type="SMART" id="SM00547">
    <property type="entry name" value="ZnF_RBZ"/>
    <property type="match status" value="1"/>
</dbReference>
<comment type="similarity">
    <text evidence="3">Belongs to the FPG family.</text>
</comment>
<keyword evidence="16" id="KW-0539">Nucleus</keyword>
<dbReference type="EC" id="4.2.99.18" evidence="4"/>
<dbReference type="InterPro" id="IPR036443">
    <property type="entry name" value="Znf_RanBP2_sf"/>
</dbReference>
<keyword evidence="7" id="KW-0479">Metal-binding</keyword>
<dbReference type="Pfam" id="PF06839">
    <property type="entry name" value="Zn_ribbon_GRF"/>
    <property type="match status" value="2"/>
</dbReference>
<dbReference type="PROSITE" id="PS01358">
    <property type="entry name" value="ZF_RANBP2_1"/>
    <property type="match status" value="1"/>
</dbReference>
<dbReference type="GeneID" id="109257862"/>
<evidence type="ECO:0000256" key="5">
    <source>
        <dbReference type="ARBA" id="ARBA00022454"/>
    </source>
</evidence>
<keyword evidence="5" id="KW-0158">Chromosome</keyword>
<keyword evidence="15" id="KW-0456">Lyase</keyword>
<evidence type="ECO:0000256" key="19">
    <source>
        <dbReference type="ARBA" id="ARBA00044632"/>
    </source>
</evidence>
<dbReference type="PANTHER" id="PTHR22993:SF10">
    <property type="entry name" value="ENDONUCLEASE 8-LIKE 3"/>
    <property type="match status" value="1"/>
</dbReference>
<dbReference type="InterPro" id="IPR010666">
    <property type="entry name" value="Znf_GRF"/>
</dbReference>
<evidence type="ECO:0000256" key="24">
    <source>
        <dbReference type="ARBA" id="ARBA00083341"/>
    </source>
</evidence>
<evidence type="ECO:0000256" key="20">
    <source>
        <dbReference type="ARBA" id="ARBA00059921"/>
    </source>
</evidence>
<keyword evidence="17" id="KW-0511">Multifunctional enzyme</keyword>
<dbReference type="GO" id="GO:0006284">
    <property type="term" value="P:base-excision repair"/>
    <property type="evidence" value="ECO:0007669"/>
    <property type="project" value="InterPro"/>
</dbReference>
<sequence length="815" mass="89021">MVEGPGCTLNGEKIRARVRPGQAVTDLRGSALQSLGVVSSQAAALNNNKDSSQNFSRLFNGHVYSGVQTLGKELFMYFGPKALRIHFGMKGSIMINPLEYKNKHGVSPVLEVQLTEDLICFFDSSVEFRNSTESQQRIRMMEELDVCSPKFSFSRAESEVKKQKGRMLCDVLMDQKVLPGVGNIIKNEALFDSGLNPAVKACQLTDEQTHHLVKMIRDFSVLFYRVRAKFFLLVKRQPLPFSLHQKCFGCIRLSVVAHLSLALYRFAQALLAVCGEALGATVLKTSVCTTVLWRAVRTDGWASAPKSKARGGPGLRVWVSDKFPHDADAGWSWAGGGGVRVVDGLAAWVTLALERRMGGPSQVLLLKVEMVQRLPTPPGHVVPGTRQVRDSAGGARALPTKNPGVDTAEGAVGPRQAAGVPASVVPGSWHYDAMPSGHHSTVHYYMKLEIPVAHPSGDWKEFLGTCDAAVVLAHVTCSTERGVVVLNKATVRVVMVNVTKFSGSTLPRRNTTVTWPSSRGDHVARKSEEQWTCVVCTLVNRPSSKACDACLTSRPIDSVINNEDNSIAFDSLVKYPCNSFGKPSTEVKVNRRTVFGTTTLVLTDFSNKSSALEGKTSQSGILGREFQNSPPTDMCFRDPLHPSKERANHRTQPSNRVNGSPTACSQSKLFSPAYKKLKTTHSSSPDLKSGSPGFSNSELGINMTDGTCALNAGSPRCGKHKRLCVLRVVRKDGENKGRQFYACPLARQAQCGFFQWADLSFPFCNHGRRSIMRTVLKIGPNNGKNFFVCPLGKAKQCNFFQWAENGPGIKMIPGC</sequence>
<dbReference type="Gene3D" id="3.20.190.10">
    <property type="entry name" value="MutM-like, N-terminal"/>
    <property type="match status" value="1"/>
</dbReference>
<keyword evidence="11" id="KW-0378">Hydrolase</keyword>
<dbReference type="AlphaFoldDB" id="A0A9W2VDF6"/>
<dbReference type="FunFam" id="2.30.30.380:FF:000017">
    <property type="entry name" value="Nei like DNA glycosylase 3"/>
    <property type="match status" value="1"/>
</dbReference>
<feature type="region of interest" description="Disordered" evidence="26">
    <location>
        <begin position="377"/>
        <end position="419"/>
    </location>
</feature>
<feature type="domain" description="GRF-type" evidence="29">
    <location>
        <begin position="717"/>
        <end position="760"/>
    </location>
</feature>
<evidence type="ECO:0000256" key="8">
    <source>
        <dbReference type="ARBA" id="ARBA00022737"/>
    </source>
</evidence>
<evidence type="ECO:0000256" key="7">
    <source>
        <dbReference type="ARBA" id="ARBA00022723"/>
    </source>
</evidence>
<evidence type="ECO:0000259" key="28">
    <source>
        <dbReference type="PROSITE" id="PS51068"/>
    </source>
</evidence>
<keyword evidence="13" id="KW-0238">DNA-binding</keyword>
<dbReference type="PROSITE" id="PS51999">
    <property type="entry name" value="ZF_GRF"/>
    <property type="match status" value="2"/>
</dbReference>
<comment type="catalytic activity">
    <reaction evidence="19">
        <text>2'-deoxyribonucleotide-(2'-deoxyribose 5'-phosphate)-2'-deoxyribonucleotide-DNA = a 3'-end 2'-deoxyribonucleotide-(2,3-dehydro-2,3-deoxyribose 5'-phosphate)-DNA + a 5'-end 5'-phospho-2'-deoxyribonucleoside-DNA + H(+)</text>
        <dbReference type="Rhea" id="RHEA:66592"/>
        <dbReference type="Rhea" id="RHEA-COMP:13180"/>
        <dbReference type="Rhea" id="RHEA-COMP:16897"/>
        <dbReference type="Rhea" id="RHEA-COMP:17067"/>
        <dbReference type="ChEBI" id="CHEBI:15378"/>
        <dbReference type="ChEBI" id="CHEBI:136412"/>
        <dbReference type="ChEBI" id="CHEBI:157695"/>
        <dbReference type="ChEBI" id="CHEBI:167181"/>
        <dbReference type="EC" id="4.2.99.18"/>
    </reaction>
</comment>
<evidence type="ECO:0000256" key="9">
    <source>
        <dbReference type="ARBA" id="ARBA00022763"/>
    </source>
</evidence>
<dbReference type="InterPro" id="IPR035937">
    <property type="entry name" value="FPG_N"/>
</dbReference>
<evidence type="ECO:0000313" key="31">
    <source>
        <dbReference type="RefSeq" id="XP_053756660.1"/>
    </source>
</evidence>
<dbReference type="GO" id="GO:0140078">
    <property type="term" value="F:class I DNA-(apurinic or apyrimidinic site) endonuclease activity"/>
    <property type="evidence" value="ECO:0007669"/>
    <property type="project" value="UniProtKB-EC"/>
</dbReference>
<evidence type="ECO:0000256" key="25">
    <source>
        <dbReference type="PROSITE-ProRule" id="PRU00322"/>
    </source>
</evidence>
<gene>
    <name evidence="31" type="primary">NEIL3</name>
</gene>
<name>A0A9W2VDF6_PANPR</name>
<dbReference type="Pfam" id="PF00641">
    <property type="entry name" value="Zn_ribbon_RanBP"/>
    <property type="match status" value="1"/>
</dbReference>
<evidence type="ECO:0000259" key="27">
    <source>
        <dbReference type="PROSITE" id="PS50199"/>
    </source>
</evidence>
<dbReference type="InterPro" id="IPR001876">
    <property type="entry name" value="Znf_RanBP2"/>
</dbReference>
<evidence type="ECO:0000256" key="15">
    <source>
        <dbReference type="ARBA" id="ARBA00023239"/>
    </source>
</evidence>
<dbReference type="SUPFAM" id="SSF90209">
    <property type="entry name" value="Ran binding protein zinc finger-like"/>
    <property type="match status" value="1"/>
</dbReference>
<dbReference type="CTD" id="55247"/>
<evidence type="ECO:0000256" key="21">
    <source>
        <dbReference type="ARBA" id="ARBA00073168"/>
    </source>
</evidence>
<feature type="compositionally biased region" description="Basic and acidic residues" evidence="26">
    <location>
        <begin position="635"/>
        <end position="648"/>
    </location>
</feature>
<evidence type="ECO:0000256" key="18">
    <source>
        <dbReference type="ARBA" id="ARBA00023295"/>
    </source>
</evidence>
<comment type="function">
    <text evidence="20">DNA glycosylase which prefers single-stranded DNA (ssDNA), or partially ssDNA structures such as bubble and fork structures, to double-stranded DNA (dsDNA). Mediates interstrand cross-link repair in response to replication stress: acts by mediating DNA glycosylase activity, cleaving one of the two N-glycosyl bonds comprising the interstrand cross-link, which avoids the formation of a double-strand break but generates an abasic site that is bypassed by translesion synthesis polymerases. In vitro, displays strong glycosylase activity towards the hydantoin lesions spiroiminodihydantoin (Sp) and guanidinohydantoin (Gh) in both ssDNA and dsDNA; also recognizes FapyA, FapyG, 5-OHU, 5-OHC, 5-OHMH, Tg and 8-oxoA lesions in ssDNA. No activity on 8-oxoG detected. Also shows weak DNA-(apurinic or apyrimidinic site) lyase activity. In vivo, appears to be the primary enzyme involved in removing Sp and Gh from ssDNA in neonatal tissues.</text>
</comment>
<dbReference type="FunFam" id="3.20.190.10:FF:000005">
    <property type="entry name" value="Nei like DNA glycosylase 3"/>
    <property type="match status" value="1"/>
</dbReference>
<keyword evidence="10 25" id="KW-0863">Zinc-finger</keyword>
<dbReference type="GO" id="GO:0005654">
    <property type="term" value="C:nucleoplasm"/>
    <property type="evidence" value="ECO:0007669"/>
    <property type="project" value="UniProtKB-ARBA"/>
</dbReference>
<evidence type="ECO:0000259" key="29">
    <source>
        <dbReference type="PROSITE" id="PS51999"/>
    </source>
</evidence>
<feature type="compositionally biased region" description="Polar residues" evidence="26">
    <location>
        <begin position="611"/>
        <end position="631"/>
    </location>
</feature>
<feature type="domain" description="RanBP2-type" evidence="27">
    <location>
        <begin position="527"/>
        <end position="556"/>
    </location>
</feature>
<feature type="region of interest" description="Disordered" evidence="26">
    <location>
        <begin position="611"/>
        <end position="666"/>
    </location>
</feature>
<dbReference type="Gene3D" id="2.30.30.380">
    <property type="entry name" value="Zn-finger domain of Sec23/24"/>
    <property type="match status" value="1"/>
</dbReference>
<dbReference type="GO" id="GO:0003684">
    <property type="term" value="F:damaged DNA binding"/>
    <property type="evidence" value="ECO:0007669"/>
    <property type="project" value="InterPro"/>
</dbReference>
<dbReference type="Pfam" id="PF01149">
    <property type="entry name" value="Fapy_DNA_glyco"/>
    <property type="match status" value="1"/>
</dbReference>
<evidence type="ECO:0000256" key="12">
    <source>
        <dbReference type="ARBA" id="ARBA00022833"/>
    </source>
</evidence>
<evidence type="ECO:0000256" key="16">
    <source>
        <dbReference type="ARBA" id="ARBA00023242"/>
    </source>
</evidence>
<accession>A0A9W2VDF6</accession>
<organism evidence="30 31">
    <name type="scientific">Panthera pardus</name>
    <name type="common">Leopard</name>
    <name type="synonym">Felis pardus</name>
    <dbReference type="NCBI Taxonomy" id="9691"/>
    <lineage>
        <taxon>Eukaryota</taxon>
        <taxon>Metazoa</taxon>
        <taxon>Chordata</taxon>
        <taxon>Craniata</taxon>
        <taxon>Vertebrata</taxon>
        <taxon>Euteleostomi</taxon>
        <taxon>Mammalia</taxon>
        <taxon>Eutheria</taxon>
        <taxon>Laurasiatheria</taxon>
        <taxon>Carnivora</taxon>
        <taxon>Feliformia</taxon>
        <taxon>Felidae</taxon>
        <taxon>Pantherinae</taxon>
        <taxon>Panthera</taxon>
    </lineage>
</organism>
<dbReference type="RefSeq" id="XP_053756660.1">
    <property type="nucleotide sequence ID" value="XM_053900685.1"/>
</dbReference>
<dbReference type="InterPro" id="IPR015886">
    <property type="entry name" value="H2TH_FPG"/>
</dbReference>
<keyword evidence="18" id="KW-0326">Glycosidase</keyword>
<feature type="compositionally biased region" description="Polar residues" evidence="26">
    <location>
        <begin position="650"/>
        <end position="666"/>
    </location>
</feature>
<dbReference type="FunFam" id="1.10.8.50:FF:000008">
    <property type="entry name" value="Nei-like DNA glycosylase 3"/>
    <property type="match status" value="1"/>
</dbReference>
<dbReference type="PROSITE" id="PS51068">
    <property type="entry name" value="FPG_CAT"/>
    <property type="match status" value="1"/>
</dbReference>
<evidence type="ECO:0000256" key="17">
    <source>
        <dbReference type="ARBA" id="ARBA00023268"/>
    </source>
</evidence>
<evidence type="ECO:0000256" key="10">
    <source>
        <dbReference type="ARBA" id="ARBA00022771"/>
    </source>
</evidence>
<evidence type="ECO:0000256" key="3">
    <source>
        <dbReference type="ARBA" id="ARBA00009409"/>
    </source>
</evidence>
<keyword evidence="30" id="KW-1185">Reference proteome</keyword>
<proteinExistence type="inferred from homology"/>
<protein>
    <recommendedName>
        <fullName evidence="21">Endonuclease 8-like 3</fullName>
        <ecNumber evidence="4">4.2.99.18</ecNumber>
    </recommendedName>
    <alternativeName>
        <fullName evidence="22">DNA glycosylase/AP lyase Neil3</fullName>
    </alternativeName>
    <alternativeName>
        <fullName evidence="24">Endonuclease VIII-like 3</fullName>
    </alternativeName>
    <alternativeName>
        <fullName evidence="23">Nei-like protein 3</fullName>
    </alternativeName>
</protein>